<dbReference type="InterPro" id="IPR018247">
    <property type="entry name" value="EF_Hand_1_Ca_BS"/>
</dbReference>
<comment type="caution">
    <text evidence="3">The sequence shown here is derived from an EMBL/GenBank/DDBJ whole genome shotgun (WGS) entry which is preliminary data.</text>
</comment>
<dbReference type="InterPro" id="IPR002048">
    <property type="entry name" value="EF_hand_dom"/>
</dbReference>
<dbReference type="VEuPathDB" id="FungiDB:H310_13867"/>
<feature type="compositionally biased region" description="Basic and acidic residues" evidence="1">
    <location>
        <begin position="325"/>
        <end position="337"/>
    </location>
</feature>
<keyword evidence="4" id="KW-1185">Reference proteome</keyword>
<feature type="domain" description="EF-hand" evidence="2">
    <location>
        <begin position="91"/>
        <end position="126"/>
    </location>
</feature>
<dbReference type="PROSITE" id="PS50222">
    <property type="entry name" value="EF_HAND_2"/>
    <property type="match status" value="1"/>
</dbReference>
<accession>A0A3R6VST6</accession>
<protein>
    <recommendedName>
        <fullName evidence="2">EF-hand domain-containing protein</fullName>
    </recommendedName>
</protein>
<dbReference type="AlphaFoldDB" id="A0A3R6VST6"/>
<organism evidence="3 4">
    <name type="scientific">Aphanomyces invadans</name>
    <dbReference type="NCBI Taxonomy" id="157072"/>
    <lineage>
        <taxon>Eukaryota</taxon>
        <taxon>Sar</taxon>
        <taxon>Stramenopiles</taxon>
        <taxon>Oomycota</taxon>
        <taxon>Saprolegniomycetes</taxon>
        <taxon>Saprolegniales</taxon>
        <taxon>Verrucalvaceae</taxon>
        <taxon>Aphanomyces</taxon>
    </lineage>
</organism>
<gene>
    <name evidence="3" type="ORF">DYB32_007952</name>
</gene>
<feature type="region of interest" description="Disordered" evidence="1">
    <location>
        <begin position="325"/>
        <end position="351"/>
    </location>
</feature>
<dbReference type="EMBL" id="QUSY01001114">
    <property type="protein sequence ID" value="RHY25999.1"/>
    <property type="molecule type" value="Genomic_DNA"/>
</dbReference>
<name>A0A3R6VST6_9STRA</name>
<reference evidence="3 4" key="1">
    <citation type="submission" date="2018-08" db="EMBL/GenBank/DDBJ databases">
        <title>Aphanomyces genome sequencing and annotation.</title>
        <authorList>
            <person name="Minardi D."/>
            <person name="Oidtmann B."/>
            <person name="Van Der Giezen M."/>
            <person name="Studholme D.J."/>
        </authorList>
    </citation>
    <scope>NUCLEOTIDE SEQUENCE [LARGE SCALE GENOMIC DNA]</scope>
    <source>
        <strain evidence="3 4">NJM0002</strain>
    </source>
</reference>
<dbReference type="PROSITE" id="PS00018">
    <property type="entry name" value="EF_HAND_1"/>
    <property type="match status" value="1"/>
</dbReference>
<evidence type="ECO:0000259" key="2">
    <source>
        <dbReference type="PROSITE" id="PS50222"/>
    </source>
</evidence>
<evidence type="ECO:0000313" key="4">
    <source>
        <dbReference type="Proteomes" id="UP000285060"/>
    </source>
</evidence>
<dbReference type="GO" id="GO:0005509">
    <property type="term" value="F:calcium ion binding"/>
    <property type="evidence" value="ECO:0007669"/>
    <property type="project" value="InterPro"/>
</dbReference>
<evidence type="ECO:0000256" key="1">
    <source>
        <dbReference type="SAM" id="MobiDB-lite"/>
    </source>
</evidence>
<proteinExistence type="predicted"/>
<dbReference type="Proteomes" id="UP000285060">
    <property type="component" value="Unassembled WGS sequence"/>
</dbReference>
<evidence type="ECO:0000313" key="3">
    <source>
        <dbReference type="EMBL" id="RHY25999.1"/>
    </source>
</evidence>
<sequence length="390" mass="42146">MLPTFASYGSDTDSDTQMLTRPLLVKTKKARAGLALLSATLVMTSGAGVYGMFDATAMCQVEGGAVLESTTNLAAILPRPSTTGAVPTIVVRASDTQQLFDRIDVDGSGAVNLTELVAFLERERDNTIHAMDAATSTAIQRIKDEYFYRAQCVADGFNAMVQHATESVGSPDELALVVRWVQQHCSAFFPELATIPTTTTTTIAPTSKEEDGTLFSRDDVVAFVKNKTSSTFFLQCTVDALDQVPPVAHGLGAHVDVALVPFHETVYTPGHGQHPARGAAVLELVVPPLQTRRTTVFWHERVNGQHHVPSCPFCVVLANPGKMEEESSARSGRERLSCGDNPPPRHATHLQVYPPPLNTKIGAAWTLLETPMVARQWNWALGETTTAIHS</sequence>